<reference evidence="2 3" key="1">
    <citation type="journal article" date="2015" name="Proc. Natl. Acad. Sci. U.S.A.">
        <title>The resurrection genome of Boea hygrometrica: A blueprint for survival of dehydration.</title>
        <authorList>
            <person name="Xiao L."/>
            <person name="Yang G."/>
            <person name="Zhang L."/>
            <person name="Yang X."/>
            <person name="Zhao S."/>
            <person name="Ji Z."/>
            <person name="Zhou Q."/>
            <person name="Hu M."/>
            <person name="Wang Y."/>
            <person name="Chen M."/>
            <person name="Xu Y."/>
            <person name="Jin H."/>
            <person name="Xiao X."/>
            <person name="Hu G."/>
            <person name="Bao F."/>
            <person name="Hu Y."/>
            <person name="Wan P."/>
            <person name="Li L."/>
            <person name="Deng X."/>
            <person name="Kuang T."/>
            <person name="Xiang C."/>
            <person name="Zhu J.K."/>
            <person name="Oliver M.J."/>
            <person name="He Y."/>
        </authorList>
    </citation>
    <scope>NUCLEOTIDE SEQUENCE [LARGE SCALE GENOMIC DNA]</scope>
    <source>
        <strain evidence="3">cv. XS01</strain>
    </source>
</reference>
<name>A0A2Z7BN47_9LAMI</name>
<evidence type="ECO:0008006" key="4">
    <source>
        <dbReference type="Google" id="ProtNLM"/>
    </source>
</evidence>
<dbReference type="EMBL" id="KV003947">
    <property type="protein sequence ID" value="KZV36043.1"/>
    <property type="molecule type" value="Genomic_DNA"/>
</dbReference>
<evidence type="ECO:0000313" key="2">
    <source>
        <dbReference type="EMBL" id="KZV36043.1"/>
    </source>
</evidence>
<sequence length="1215" mass="135864">MAASFYSNAIHVDFDSILTLDEPGMVLMFQALVASGLKGFLGCSPVVYEEALVEFFANGRVRDGLVVSSVNGVFVEISEELFVETFELPVDGLGDLSAMPKDAIFYARSIVSLSGEPISLSGRKNQMKFEYLLLCDIMAKDISVKAGSFNAITVEKFSLMTAVVCNIRMNRAKFLFNILKKMVTSGSKQAKGFAIQISLLLATFPSLELGESSEFPASKVLTKKTVHRFVSINDRDGAKEVTGAAKKKAVSKKRPAADVEAAVPKKKRTVKKKSISSISSLELVEVAEEAIPIQQVAEPSADDVDLIIQQVLDETRAADAPADTAQPAVAEEKHWFDLPYDDLVKQWEAERPVVTASDTNEELAIVVVAPADGDQQVQEYVAPISADDMLSDDERMSLDDILLTIPVDIPLPSSSMEITKITMGKSRKIPGVNKWTWFLQSLPRIPTEDKGKEVLVEKDPVKGNPAEEHYSMICADIELLVSLRAQDLYLSFLEELAKEARAHSLIWNKPCCSKIFEGSPRDRGAVIARTNSNTRSSCWIRTMILVDGMWTVEPCADRRVFNSRSLNVEETAHEFFDETRFKSNSAASLHDLCSRLESTSLDDSDDDVAPRTSAEGEQPAVVTTHNYVQQDPADIDLLVSLRAQVIDEVATFFHSFSLKKLATINFEEMYRKEEQVLSWGETESPQEAIQRKFYILLKYRTVLVWKFLDAWRANFVPGQGSSAVDIQVIDEVATFFHSFSLKKLATINFEEMYRKEEQVLSWGETESPQEAIQRKFYILLNLKKLATINFEEMYRKEDQVLSWGETESPQEAIQRKFYILLEYRTVLVWKFLDAWRSNFAPGQGSSAVDIQVIELLSDLYLSFLEELAKEARAHSLIWNKPCCSKIFEGSPRDRGAVIARTNSNTRSSCWIRTMILVDGMWTVEPCADRWVIIPRKVISPEVPRQRKFNDTLPSMSVFFRLMKKRWADVCLEVVEFCAAKRLLPVGSTQFCRSLQLVEPVSSFASSRSSVFALRVSQFCSLFIDLSLFNWLPSAEITEFLSAIALDRTVLRSVQSFQNSFSVAPSVQLSLEQQQSSSSSSSSSSSLHFDKTDVDATASSVPPVSQDLSAAFADLQANLLEQIFEYQSAFLQSYIKSNRVGSADKKGESGSRGLQQPANVQIEGSAVTPSFEQRVEMAQRRIIHTVMDADRDAAERDRECQSGHHGLSLKCYSKGC</sequence>
<organism evidence="2 3">
    <name type="scientific">Dorcoceras hygrometricum</name>
    <dbReference type="NCBI Taxonomy" id="472368"/>
    <lineage>
        <taxon>Eukaryota</taxon>
        <taxon>Viridiplantae</taxon>
        <taxon>Streptophyta</taxon>
        <taxon>Embryophyta</taxon>
        <taxon>Tracheophyta</taxon>
        <taxon>Spermatophyta</taxon>
        <taxon>Magnoliopsida</taxon>
        <taxon>eudicotyledons</taxon>
        <taxon>Gunneridae</taxon>
        <taxon>Pentapetalae</taxon>
        <taxon>asterids</taxon>
        <taxon>lamiids</taxon>
        <taxon>Lamiales</taxon>
        <taxon>Gesneriaceae</taxon>
        <taxon>Didymocarpoideae</taxon>
        <taxon>Trichosporeae</taxon>
        <taxon>Loxocarpinae</taxon>
        <taxon>Dorcoceras</taxon>
    </lineage>
</organism>
<gene>
    <name evidence="2" type="ORF">F511_33363</name>
</gene>
<accession>A0A2Z7BN47</accession>
<dbReference type="AlphaFoldDB" id="A0A2Z7BN47"/>
<evidence type="ECO:0000313" key="3">
    <source>
        <dbReference type="Proteomes" id="UP000250235"/>
    </source>
</evidence>
<feature type="region of interest" description="Disordered" evidence="1">
    <location>
        <begin position="1140"/>
        <end position="1166"/>
    </location>
</feature>
<proteinExistence type="predicted"/>
<evidence type="ECO:0000256" key="1">
    <source>
        <dbReference type="SAM" id="MobiDB-lite"/>
    </source>
</evidence>
<protein>
    <recommendedName>
        <fullName evidence="4">Dystroglycan-like</fullName>
    </recommendedName>
</protein>
<dbReference type="Proteomes" id="UP000250235">
    <property type="component" value="Unassembled WGS sequence"/>
</dbReference>
<keyword evidence="3" id="KW-1185">Reference proteome</keyword>